<dbReference type="InterPro" id="IPR013990">
    <property type="entry name" value="WHy-dom"/>
</dbReference>
<reference evidence="2" key="1">
    <citation type="submission" date="2016-10" db="EMBL/GenBank/DDBJ databases">
        <authorList>
            <person name="Varghese N."/>
            <person name="Submissions S."/>
        </authorList>
    </citation>
    <scope>NUCLEOTIDE SEQUENCE [LARGE SCALE GENOMIC DNA]</scope>
    <source>
        <strain evidence="2">LMG 25555</strain>
    </source>
</reference>
<proteinExistence type="predicted"/>
<dbReference type="GO" id="GO:0009269">
    <property type="term" value="P:response to desiccation"/>
    <property type="evidence" value="ECO:0007669"/>
    <property type="project" value="InterPro"/>
</dbReference>
<dbReference type="RefSeq" id="WP_048359010.1">
    <property type="nucleotide sequence ID" value="NZ_FNUD01000002.1"/>
</dbReference>
<keyword evidence="3" id="KW-1185">Reference proteome</keyword>
<evidence type="ECO:0000313" key="2">
    <source>
        <dbReference type="EMBL" id="SEE71203.1"/>
    </source>
</evidence>
<evidence type="ECO:0000313" key="3">
    <source>
        <dbReference type="Proteomes" id="UP000183613"/>
    </source>
</evidence>
<sequence>MDSRAQITKTIALVTILMLSGCASWFGSADKDPDVQLVKVELVQAKMLEQRFKLHFRVDNPNDSTLTVRGLSYTVYLGTIKLTEGENEHWFSVEPNSHATFVIPVRTNLWPHVRPLVKLLESPDRPIPYRFEGTLETGLFYGYDVHLTRKGEIIPGDFIPE</sequence>
<dbReference type="Proteomes" id="UP000183613">
    <property type="component" value="Unassembled WGS sequence"/>
</dbReference>
<feature type="domain" description="Water stress and hypersensitive response" evidence="1">
    <location>
        <begin position="35"/>
        <end position="154"/>
    </location>
</feature>
<accession>A0A0J6GHU3</accession>
<dbReference type="PATRIC" id="fig|882211.3.peg.1188"/>
<dbReference type="Pfam" id="PF03168">
    <property type="entry name" value="LEA_2"/>
    <property type="match status" value="1"/>
</dbReference>
<name>A0A0J6GHU3_PSEDM</name>
<dbReference type="PROSITE" id="PS51257">
    <property type="entry name" value="PROKAR_LIPOPROTEIN"/>
    <property type="match status" value="1"/>
</dbReference>
<comment type="caution">
    <text evidence="2">The sequence shown here is derived from an EMBL/GenBank/DDBJ whole genome shotgun (WGS) entry which is preliminary data.</text>
</comment>
<dbReference type="InterPro" id="IPR004864">
    <property type="entry name" value="LEA_2"/>
</dbReference>
<dbReference type="EMBL" id="FNUD01000002">
    <property type="protein sequence ID" value="SEE71203.1"/>
    <property type="molecule type" value="Genomic_DNA"/>
</dbReference>
<protein>
    <submittedName>
        <fullName evidence="2">LEA14-like dessication related protein</fullName>
    </submittedName>
</protein>
<organism evidence="2 3">
    <name type="scientific">Pseudomonas deceptionensis</name>
    <dbReference type="NCBI Taxonomy" id="882211"/>
    <lineage>
        <taxon>Bacteria</taxon>
        <taxon>Pseudomonadati</taxon>
        <taxon>Pseudomonadota</taxon>
        <taxon>Gammaproteobacteria</taxon>
        <taxon>Pseudomonadales</taxon>
        <taxon>Pseudomonadaceae</taxon>
        <taxon>Pseudomonas</taxon>
    </lineage>
</organism>
<dbReference type="AlphaFoldDB" id="A0A0J6GHU3"/>
<gene>
    <name evidence="2" type="ORF">SAMN04489800_1863</name>
</gene>
<dbReference type="Gene3D" id="2.60.40.1820">
    <property type="match status" value="1"/>
</dbReference>
<evidence type="ECO:0000259" key="1">
    <source>
        <dbReference type="SMART" id="SM00769"/>
    </source>
</evidence>
<dbReference type="SUPFAM" id="SSF117070">
    <property type="entry name" value="LEA14-like"/>
    <property type="match status" value="1"/>
</dbReference>
<dbReference type="SMART" id="SM00769">
    <property type="entry name" value="WHy"/>
    <property type="match status" value="1"/>
</dbReference>